<feature type="transmembrane region" description="Helical" evidence="8">
    <location>
        <begin position="427"/>
        <end position="445"/>
    </location>
</feature>
<keyword evidence="4" id="KW-0406">Ion transport</keyword>
<comment type="similarity">
    <text evidence="2">Belongs to the monovalent cation:proton antiporter 2 (CPA2) transporter (TC 2.A.37) family.</text>
</comment>
<evidence type="ECO:0000256" key="5">
    <source>
        <dbReference type="ARBA" id="ARBA00022692"/>
    </source>
</evidence>
<feature type="transmembrane region" description="Helical" evidence="8">
    <location>
        <begin position="120"/>
        <end position="138"/>
    </location>
</feature>
<dbReference type="PANTHER" id="PTHR42751">
    <property type="entry name" value="SODIUM/HYDROGEN EXCHANGER FAMILY/TRKA DOMAIN PROTEIN"/>
    <property type="match status" value="1"/>
</dbReference>
<evidence type="ECO:0000256" key="4">
    <source>
        <dbReference type="ARBA" id="ARBA00022538"/>
    </source>
</evidence>
<feature type="domain" description="RCK C-terminal" evidence="9">
    <location>
        <begin position="579"/>
        <end position="663"/>
    </location>
</feature>
<dbReference type="Pfam" id="PF00999">
    <property type="entry name" value="Na_H_Exchanger"/>
    <property type="match status" value="1"/>
</dbReference>
<dbReference type="GO" id="GO:0016020">
    <property type="term" value="C:membrane"/>
    <property type="evidence" value="ECO:0007669"/>
    <property type="project" value="UniProtKB-SubCell"/>
</dbReference>
<dbReference type="AlphaFoldDB" id="A0A6N3GFY7"/>
<feature type="transmembrane region" description="Helical" evidence="8">
    <location>
        <begin position="187"/>
        <end position="210"/>
    </location>
</feature>
<reference evidence="10" key="1">
    <citation type="submission" date="2019-11" db="EMBL/GenBank/DDBJ databases">
        <authorList>
            <person name="Feng L."/>
        </authorList>
    </citation>
    <scope>NUCLEOTIDE SEQUENCE</scope>
    <source>
        <strain evidence="10">PclaraLFYP37</strain>
    </source>
</reference>
<dbReference type="Gene3D" id="3.30.70.1450">
    <property type="entry name" value="Regulator of K+ conductance, C-terminal domain"/>
    <property type="match status" value="2"/>
</dbReference>
<keyword evidence="4" id="KW-0630">Potassium</keyword>
<gene>
    <name evidence="10" type="primary">ybaL_2</name>
    <name evidence="10" type="ORF">PCLFYP37_03394</name>
</gene>
<feature type="transmembrane region" description="Helical" evidence="8">
    <location>
        <begin position="92"/>
        <end position="114"/>
    </location>
</feature>
<feature type="transmembrane region" description="Helical" evidence="8">
    <location>
        <begin position="222"/>
        <end position="238"/>
    </location>
</feature>
<feature type="transmembrane region" description="Helical" evidence="8">
    <location>
        <begin position="457"/>
        <end position="478"/>
    </location>
</feature>
<dbReference type="GO" id="GO:0006813">
    <property type="term" value="P:potassium ion transport"/>
    <property type="evidence" value="ECO:0007669"/>
    <property type="project" value="UniProtKB-KW"/>
</dbReference>
<dbReference type="PROSITE" id="PS51202">
    <property type="entry name" value="RCK_C"/>
    <property type="match status" value="2"/>
</dbReference>
<evidence type="ECO:0000313" key="10">
    <source>
        <dbReference type="EMBL" id="VYU63100.1"/>
    </source>
</evidence>
<keyword evidence="4" id="KW-0633">Potassium transport</keyword>
<feature type="transmembrane region" description="Helical" evidence="8">
    <location>
        <begin position="6"/>
        <end position="25"/>
    </location>
</feature>
<feature type="transmembrane region" description="Helical" evidence="8">
    <location>
        <begin position="32"/>
        <end position="49"/>
    </location>
</feature>
<proteinExistence type="inferred from homology"/>
<feature type="domain" description="RCK C-terminal" evidence="9">
    <location>
        <begin position="666"/>
        <end position="749"/>
    </location>
</feature>
<name>A0A6N3GFY7_9BACT</name>
<dbReference type="InterPro" id="IPR036721">
    <property type="entry name" value="RCK_C_sf"/>
</dbReference>
<dbReference type="GO" id="GO:0008324">
    <property type="term" value="F:monoatomic cation transmembrane transporter activity"/>
    <property type="evidence" value="ECO:0007669"/>
    <property type="project" value="InterPro"/>
</dbReference>
<dbReference type="Pfam" id="PF02080">
    <property type="entry name" value="TrkA_C"/>
    <property type="match status" value="2"/>
</dbReference>
<dbReference type="PANTHER" id="PTHR42751:SF3">
    <property type="entry name" value="SODIUM_GLUTAMATE SYMPORTER"/>
    <property type="match status" value="1"/>
</dbReference>
<accession>A0A6N3GFY7</accession>
<feature type="transmembrane region" description="Helical" evidence="8">
    <location>
        <begin position="299"/>
        <end position="321"/>
    </location>
</feature>
<dbReference type="InterPro" id="IPR006153">
    <property type="entry name" value="Cation/H_exchanger_TM"/>
</dbReference>
<dbReference type="SUPFAM" id="SSF116726">
    <property type="entry name" value="TrkA C-terminal domain-like"/>
    <property type="match status" value="2"/>
</dbReference>
<evidence type="ECO:0000256" key="7">
    <source>
        <dbReference type="ARBA" id="ARBA00023136"/>
    </source>
</evidence>
<evidence type="ECO:0000256" key="8">
    <source>
        <dbReference type="SAM" id="Phobius"/>
    </source>
</evidence>
<protein>
    <submittedName>
        <fullName evidence="10">Inner membrane protein YbaL</fullName>
    </submittedName>
</protein>
<feature type="transmembrane region" description="Helical" evidence="8">
    <location>
        <begin position="267"/>
        <end position="287"/>
    </location>
</feature>
<comment type="subcellular location">
    <subcellularLocation>
        <location evidence="1">Membrane</location>
        <topology evidence="1">Multi-pass membrane protein</topology>
    </subcellularLocation>
</comment>
<dbReference type="Gene3D" id="1.20.1530.20">
    <property type="match status" value="1"/>
</dbReference>
<keyword evidence="5 8" id="KW-0812">Transmembrane</keyword>
<feature type="transmembrane region" description="Helical" evidence="8">
    <location>
        <begin position="530"/>
        <end position="548"/>
    </location>
</feature>
<keyword evidence="6 8" id="KW-1133">Transmembrane helix</keyword>
<feature type="transmembrane region" description="Helical" evidence="8">
    <location>
        <begin position="150"/>
        <end position="175"/>
    </location>
</feature>
<feature type="transmembrane region" description="Helical" evidence="8">
    <location>
        <begin position="499"/>
        <end position="524"/>
    </location>
</feature>
<dbReference type="RefSeq" id="WP_412442536.1">
    <property type="nucleotide sequence ID" value="NZ_CACRUT010000029.1"/>
</dbReference>
<dbReference type="EMBL" id="CACRUT010000029">
    <property type="protein sequence ID" value="VYU63100.1"/>
    <property type="molecule type" value="Genomic_DNA"/>
</dbReference>
<dbReference type="GO" id="GO:0015297">
    <property type="term" value="F:antiporter activity"/>
    <property type="evidence" value="ECO:0007669"/>
    <property type="project" value="InterPro"/>
</dbReference>
<evidence type="ECO:0000259" key="9">
    <source>
        <dbReference type="PROSITE" id="PS51202"/>
    </source>
</evidence>
<organism evidence="10">
    <name type="scientific">Paraprevotella clara</name>
    <dbReference type="NCBI Taxonomy" id="454154"/>
    <lineage>
        <taxon>Bacteria</taxon>
        <taxon>Pseudomonadati</taxon>
        <taxon>Bacteroidota</taxon>
        <taxon>Bacteroidia</taxon>
        <taxon>Bacteroidales</taxon>
        <taxon>Prevotellaceae</taxon>
        <taxon>Paraprevotella</taxon>
    </lineage>
</organism>
<feature type="transmembrane region" description="Helical" evidence="8">
    <location>
        <begin position="61"/>
        <end position="80"/>
    </location>
</feature>
<evidence type="ECO:0000256" key="3">
    <source>
        <dbReference type="ARBA" id="ARBA00022448"/>
    </source>
</evidence>
<evidence type="ECO:0000256" key="6">
    <source>
        <dbReference type="ARBA" id="ARBA00022989"/>
    </source>
</evidence>
<dbReference type="InterPro" id="IPR038770">
    <property type="entry name" value="Na+/solute_symporter_sf"/>
</dbReference>
<dbReference type="InterPro" id="IPR006037">
    <property type="entry name" value="RCK_C"/>
</dbReference>
<evidence type="ECO:0000256" key="1">
    <source>
        <dbReference type="ARBA" id="ARBA00004141"/>
    </source>
</evidence>
<keyword evidence="3" id="KW-0813">Transport</keyword>
<dbReference type="GO" id="GO:1902600">
    <property type="term" value="P:proton transmembrane transport"/>
    <property type="evidence" value="ECO:0007669"/>
    <property type="project" value="InterPro"/>
</dbReference>
<sequence>MEQIPTLIQDLALILLIAAVVSLLFKWLKQPVVLGYIVAGFIAGPHFIYTPSVHDSGSIDIWAQIGVIILLFTLGLEFSFKKILKMGAAPVIAALTIIFCMMFLGTSVGHLFGWKSMDCIYLGGMLAMSSTTIIYKAFQDLGVLQKKFAGVVLSVLILEDILAIVLMVMLSTLAVSHNIEGEELIEGLLRLGFFLILWFVVGLYLIPIILRKNRKFLNSETLLIVSLALCFVMAVVAVESGFSAAFGAFVVGSILAETVEAERIEKLVAPVKDLFGAIFFVSVGMLVDPEVLVEYAWPIAALTLTIIVGQAFFGTFGFVLAGQPLKEAMKCGFSMSQIGEFAFIIASLGMSLGVTSHYLYPIVVAVSVVTTFTTPYMLKASGPAYSWLCRVLPHGWVAWLERYTPGTVVQSHSGNWKKLISAMLRQIVVFTILSVTVIALSFRFLLPFTREILPHWWANALCGVVTLLCIAPFLRGIMARGRRSSLFQALWKESRYNRLPLVFTLIVRAVVVCMLIFYIIRFLVPFADPLLLLLALLIVGGISLSSPLRRNSIRMEKVFMDNLHSRDMLARRDGKVQPGYAERLLSKDLHLADFEVPEESIWGGRLLGDLKLGQRYEVNVVSIIRGTHYMNIPNGNDRIYPRDHIQVIGTDEQIERFSGALANTVIVEAEYQDREMQLKQFLITEVSGFVGVKIKNSGIRDRYHCMIVGIETPDGILEKPEAERVFRVGDIIWLVGEKEALSRLFSGKP</sequence>
<evidence type="ECO:0000256" key="2">
    <source>
        <dbReference type="ARBA" id="ARBA00005551"/>
    </source>
</evidence>
<keyword evidence="7 8" id="KW-0472">Membrane</keyword>